<name>A0A914V1E0_9BILA</name>
<evidence type="ECO:0000256" key="1">
    <source>
        <dbReference type="SAM" id="MobiDB-lite"/>
    </source>
</evidence>
<evidence type="ECO:0000256" key="2">
    <source>
        <dbReference type="SAM" id="SignalP"/>
    </source>
</evidence>
<feature type="region of interest" description="Disordered" evidence="1">
    <location>
        <begin position="81"/>
        <end position="100"/>
    </location>
</feature>
<dbReference type="WBParaSite" id="PSAMB.scaffold1440size31517.g13301.t1">
    <property type="protein sequence ID" value="PSAMB.scaffold1440size31517.g13301.t1"/>
    <property type="gene ID" value="PSAMB.scaffold1440size31517.g13301"/>
</dbReference>
<feature type="chain" id="PRO_5037527723" evidence="2">
    <location>
        <begin position="22"/>
        <end position="100"/>
    </location>
</feature>
<keyword evidence="2" id="KW-0732">Signal</keyword>
<dbReference type="Proteomes" id="UP000887566">
    <property type="component" value="Unplaced"/>
</dbReference>
<proteinExistence type="predicted"/>
<reference evidence="4" key="1">
    <citation type="submission" date="2022-11" db="UniProtKB">
        <authorList>
            <consortium name="WormBaseParasite"/>
        </authorList>
    </citation>
    <scope>IDENTIFICATION</scope>
</reference>
<keyword evidence="3" id="KW-1185">Reference proteome</keyword>
<evidence type="ECO:0000313" key="3">
    <source>
        <dbReference type="Proteomes" id="UP000887566"/>
    </source>
</evidence>
<dbReference type="AlphaFoldDB" id="A0A914V1E0"/>
<evidence type="ECO:0000313" key="4">
    <source>
        <dbReference type="WBParaSite" id="PSAMB.scaffold1440size31517.g13301.t1"/>
    </source>
</evidence>
<accession>A0A914V1E0</accession>
<organism evidence="3 4">
    <name type="scientific">Plectus sambesii</name>
    <dbReference type="NCBI Taxonomy" id="2011161"/>
    <lineage>
        <taxon>Eukaryota</taxon>
        <taxon>Metazoa</taxon>
        <taxon>Ecdysozoa</taxon>
        <taxon>Nematoda</taxon>
        <taxon>Chromadorea</taxon>
        <taxon>Plectida</taxon>
        <taxon>Plectina</taxon>
        <taxon>Plectoidea</taxon>
        <taxon>Plectidae</taxon>
        <taxon>Plectus</taxon>
    </lineage>
</organism>
<sequence length="100" mass="10980">MSRFTLFAAVLLISLAVFAAAQKWKDGDDDGCVEDKKNRVPGLCIKGNRDGWRGRKESCKGVCVNTGGRGRDRCQCQESRFGNRRPASGWNARTGWGSGK</sequence>
<feature type="signal peptide" evidence="2">
    <location>
        <begin position="1"/>
        <end position="21"/>
    </location>
</feature>
<protein>
    <submittedName>
        <fullName evidence="4">Uncharacterized protein</fullName>
    </submittedName>
</protein>